<dbReference type="GO" id="GO:0006313">
    <property type="term" value="P:DNA transposition"/>
    <property type="evidence" value="ECO:0007669"/>
    <property type="project" value="InterPro"/>
</dbReference>
<organism evidence="6 7">
    <name type="scientific">Enorma massiliensis</name>
    <dbReference type="NCBI Taxonomy" id="1472761"/>
    <lineage>
        <taxon>Bacteria</taxon>
        <taxon>Bacillati</taxon>
        <taxon>Actinomycetota</taxon>
        <taxon>Coriobacteriia</taxon>
        <taxon>Coriobacteriales</taxon>
        <taxon>Coriobacteriaceae</taxon>
        <taxon>Enorma</taxon>
    </lineage>
</organism>
<dbReference type="GO" id="GO:0003677">
    <property type="term" value="F:DNA binding"/>
    <property type="evidence" value="ECO:0007669"/>
    <property type="project" value="UniProtKB-KW"/>
</dbReference>
<evidence type="ECO:0000256" key="3">
    <source>
        <dbReference type="ARBA" id="ARBA00022578"/>
    </source>
</evidence>
<protein>
    <submittedName>
        <fullName evidence="6">IS256 family transposase</fullName>
    </submittedName>
</protein>
<dbReference type="InterPro" id="IPR001207">
    <property type="entry name" value="Transposase_mutator"/>
</dbReference>
<evidence type="ECO:0000313" key="6">
    <source>
        <dbReference type="EMBL" id="OUN41789.1"/>
    </source>
</evidence>
<accession>A0A1Y3U5V4</accession>
<comment type="caution">
    <text evidence="6">The sequence shown here is derived from an EMBL/GenBank/DDBJ whole genome shotgun (WGS) entry which is preliminary data.</text>
</comment>
<evidence type="ECO:0000313" key="7">
    <source>
        <dbReference type="Proteomes" id="UP000196560"/>
    </source>
</evidence>
<gene>
    <name evidence="6" type="ORF">B5G21_09120</name>
</gene>
<reference evidence="7" key="1">
    <citation type="submission" date="2017-04" db="EMBL/GenBank/DDBJ databases">
        <title>Function of individual gut microbiota members based on whole genome sequencing of pure cultures obtained from chicken caecum.</title>
        <authorList>
            <person name="Medvecky M."/>
            <person name="Cejkova D."/>
            <person name="Polansky O."/>
            <person name="Karasova D."/>
            <person name="Kubasova T."/>
            <person name="Cizek A."/>
            <person name="Rychlik I."/>
        </authorList>
    </citation>
    <scope>NUCLEOTIDE SEQUENCE [LARGE SCALE GENOMIC DNA]</scope>
    <source>
        <strain evidence="7">An70</strain>
    </source>
</reference>
<dbReference type="RefSeq" id="WP_087186919.1">
    <property type="nucleotide sequence ID" value="NZ_NFHO01000011.1"/>
</dbReference>
<dbReference type="Pfam" id="PF00872">
    <property type="entry name" value="Transposase_mut"/>
    <property type="match status" value="1"/>
</dbReference>
<dbReference type="Proteomes" id="UP000196560">
    <property type="component" value="Unassembled WGS sequence"/>
</dbReference>
<proteinExistence type="inferred from homology"/>
<evidence type="ECO:0000256" key="5">
    <source>
        <dbReference type="ARBA" id="ARBA00023172"/>
    </source>
</evidence>
<keyword evidence="7" id="KW-1185">Reference proteome</keyword>
<evidence type="ECO:0000256" key="1">
    <source>
        <dbReference type="ARBA" id="ARBA00002190"/>
    </source>
</evidence>
<keyword evidence="5" id="KW-0233">DNA recombination</keyword>
<dbReference type="AlphaFoldDB" id="A0A1Y3U5V4"/>
<keyword evidence="4" id="KW-0238">DNA-binding</keyword>
<dbReference type="InterPro" id="IPR048004">
    <property type="entry name" value="IS1249_transpos"/>
</dbReference>
<name>A0A1Y3U5V4_9ACTN</name>
<dbReference type="PROSITE" id="PS01007">
    <property type="entry name" value="TRANSPOSASE_MUTATOR"/>
    <property type="match status" value="1"/>
</dbReference>
<dbReference type="NCBIfam" id="NF033544">
    <property type="entry name" value="transpos_IS1249"/>
    <property type="match status" value="1"/>
</dbReference>
<evidence type="ECO:0000256" key="2">
    <source>
        <dbReference type="ARBA" id="ARBA00010961"/>
    </source>
</evidence>
<sequence>MKAVRCPSCGAAMKRNGRTGAGSQRWRCRACGASTTVSYDDTAARLEEFLAWLMSKDTQLSMPGQGRTFRRRTAEFWRVWPMPEPTGEARRVLFVDGIWLSRDLVVLIAHDGEHVVSWYMAQAETSRAWEALMAPIPAPDVVVCDGGTGFEKARRRAWPGARVQRCLFHAFCQVRRYTTSRPRLQAGRELYALAVELMHLETLRQAEWWVERYLQWCGFWADFLEDVSYVDGRRQFTHERLRKARSSLSRLVSAGTLFTYLDPTLAADGPLPRTNNPIEGGVNARLRDMPRNHRGLSLMRRVKAVFWWCYLHTESPKPARDVLASMPTDDDIDFLYRTYSVSPKREDGGPEWGDRAVWEELHHGDPYPFWLD</sequence>
<keyword evidence="3" id="KW-0815">Transposition</keyword>
<dbReference type="EMBL" id="NFHO01000011">
    <property type="protein sequence ID" value="OUN41789.1"/>
    <property type="molecule type" value="Genomic_DNA"/>
</dbReference>
<evidence type="ECO:0000256" key="4">
    <source>
        <dbReference type="ARBA" id="ARBA00023125"/>
    </source>
</evidence>
<dbReference type="GO" id="GO:0004803">
    <property type="term" value="F:transposase activity"/>
    <property type="evidence" value="ECO:0007669"/>
    <property type="project" value="InterPro"/>
</dbReference>
<comment type="function">
    <text evidence="1">Required for the transposition of the insertion element.</text>
</comment>
<comment type="similarity">
    <text evidence="2">Belongs to the transposase mutator family.</text>
</comment>